<dbReference type="InterPro" id="IPR029063">
    <property type="entry name" value="SAM-dependent_MTases_sf"/>
</dbReference>
<reference evidence="1 2" key="1">
    <citation type="journal article" date="2016" name="Nat. Commun.">
        <title>Thousands of microbial genomes shed light on interconnected biogeochemical processes in an aquifer system.</title>
        <authorList>
            <person name="Anantharaman K."/>
            <person name="Brown C.T."/>
            <person name="Hug L.A."/>
            <person name="Sharon I."/>
            <person name="Castelle C.J."/>
            <person name="Probst A.J."/>
            <person name="Thomas B.C."/>
            <person name="Singh A."/>
            <person name="Wilkins M.J."/>
            <person name="Karaoz U."/>
            <person name="Brodie E.L."/>
            <person name="Williams K.H."/>
            <person name="Hubbard S.S."/>
            <person name="Banfield J.F."/>
        </authorList>
    </citation>
    <scope>NUCLEOTIDE SEQUENCE [LARGE SCALE GENOMIC DNA]</scope>
</reference>
<proteinExistence type="predicted"/>
<dbReference type="STRING" id="1817867.A3F83_08045"/>
<evidence type="ECO:0000313" key="1">
    <source>
        <dbReference type="EMBL" id="OGG04645.1"/>
    </source>
</evidence>
<protein>
    <submittedName>
        <fullName evidence="1">Uncharacterized protein</fullName>
    </submittedName>
</protein>
<gene>
    <name evidence="1" type="ORF">A3F83_08045</name>
</gene>
<evidence type="ECO:0000313" key="2">
    <source>
        <dbReference type="Proteomes" id="UP000179129"/>
    </source>
</evidence>
<dbReference type="AlphaFoldDB" id="A0A1F5YWZ4"/>
<dbReference type="SUPFAM" id="SSF53335">
    <property type="entry name" value="S-adenosyl-L-methionine-dependent methyltransferases"/>
    <property type="match status" value="1"/>
</dbReference>
<name>A0A1F5YWZ4_9BACT</name>
<dbReference type="EMBL" id="MFIX01000107">
    <property type="protein sequence ID" value="OGG04645.1"/>
    <property type="molecule type" value="Genomic_DNA"/>
</dbReference>
<organism evidence="1 2">
    <name type="scientific">Candidatus Glassbacteria bacterium RIFCSPLOWO2_12_FULL_58_11</name>
    <dbReference type="NCBI Taxonomy" id="1817867"/>
    <lineage>
        <taxon>Bacteria</taxon>
        <taxon>Candidatus Glassiibacteriota</taxon>
    </lineage>
</organism>
<dbReference type="Proteomes" id="UP000179129">
    <property type="component" value="Unassembled WGS sequence"/>
</dbReference>
<accession>A0A1F5YWZ4</accession>
<sequence length="160" mass="17965">MEELGKLAADHGPWRLVTCLGNTLAHLPPAELPGFFRGLAAALDRPGAAVIHLLGYEKILSLRQERLPSKTATRGSTVFRFERRYSYREDFIEFTIEVWENEIKLAEDREVLYPLTSQALAESAVEAGLDNFSLYAGFNTANPYRPDSDNLVAVIRKIRA</sequence>
<comment type="caution">
    <text evidence="1">The sequence shown here is derived from an EMBL/GenBank/DDBJ whole genome shotgun (WGS) entry which is preliminary data.</text>
</comment>